<accession>A0A8S3SGS3</accession>
<dbReference type="EMBL" id="CAJPWZ010001673">
    <property type="protein sequence ID" value="CAG2220812.1"/>
    <property type="molecule type" value="Genomic_DNA"/>
</dbReference>
<evidence type="ECO:0000313" key="3">
    <source>
        <dbReference type="Proteomes" id="UP000683360"/>
    </source>
</evidence>
<sequence length="167" mass="18557">MDLSGFGGFPISQQLASTNYNNQERFTNSQPVRTGDQMTTLNPTSISNESGFLQNERIQSTSSGSNQPVEFDKTINQSFIPFPWDPRKFSLHKSLINTETEEPTDAMDFKGRAASSNCPSSGSASLPTGLRVIPTSDIIKEYPAVFRLTQTSHVNKKVVYKEKNIMK</sequence>
<evidence type="ECO:0000313" key="2">
    <source>
        <dbReference type="EMBL" id="CAG2220812.1"/>
    </source>
</evidence>
<dbReference type="AlphaFoldDB" id="A0A8S3SGS3"/>
<keyword evidence="3" id="KW-1185">Reference proteome</keyword>
<dbReference type="Proteomes" id="UP000683360">
    <property type="component" value="Unassembled WGS sequence"/>
</dbReference>
<comment type="caution">
    <text evidence="2">The sequence shown here is derived from an EMBL/GenBank/DDBJ whole genome shotgun (WGS) entry which is preliminary data.</text>
</comment>
<feature type="compositionally biased region" description="Low complexity" evidence="1">
    <location>
        <begin position="113"/>
        <end position="125"/>
    </location>
</feature>
<protein>
    <submittedName>
        <fullName evidence="2">Uncharacterized protein</fullName>
    </submittedName>
</protein>
<gene>
    <name evidence="2" type="ORF">MEDL_34295</name>
</gene>
<proteinExistence type="predicted"/>
<reference evidence="2" key="1">
    <citation type="submission" date="2021-03" db="EMBL/GenBank/DDBJ databases">
        <authorList>
            <person name="Bekaert M."/>
        </authorList>
    </citation>
    <scope>NUCLEOTIDE SEQUENCE</scope>
</reference>
<organism evidence="2 3">
    <name type="scientific">Mytilus edulis</name>
    <name type="common">Blue mussel</name>
    <dbReference type="NCBI Taxonomy" id="6550"/>
    <lineage>
        <taxon>Eukaryota</taxon>
        <taxon>Metazoa</taxon>
        <taxon>Spiralia</taxon>
        <taxon>Lophotrochozoa</taxon>
        <taxon>Mollusca</taxon>
        <taxon>Bivalvia</taxon>
        <taxon>Autobranchia</taxon>
        <taxon>Pteriomorphia</taxon>
        <taxon>Mytilida</taxon>
        <taxon>Mytiloidea</taxon>
        <taxon>Mytilidae</taxon>
        <taxon>Mytilinae</taxon>
        <taxon>Mytilus</taxon>
    </lineage>
</organism>
<feature type="region of interest" description="Disordered" evidence="1">
    <location>
        <begin position="109"/>
        <end position="129"/>
    </location>
</feature>
<name>A0A8S3SGS3_MYTED</name>
<evidence type="ECO:0000256" key="1">
    <source>
        <dbReference type="SAM" id="MobiDB-lite"/>
    </source>
</evidence>